<protein>
    <submittedName>
        <fullName evidence="2">Nuclear transport factor 2 family protein</fullName>
    </submittedName>
</protein>
<dbReference type="AlphaFoldDB" id="A0A4U0EZ83"/>
<dbReference type="InterPro" id="IPR027843">
    <property type="entry name" value="DUF4440"/>
</dbReference>
<evidence type="ECO:0000313" key="3">
    <source>
        <dbReference type="Proteomes" id="UP000307657"/>
    </source>
</evidence>
<keyword evidence="3" id="KW-1185">Reference proteome</keyword>
<dbReference type="EMBL" id="SUPL01000002">
    <property type="protein sequence ID" value="TJY37353.1"/>
    <property type="molecule type" value="Genomic_DNA"/>
</dbReference>
<organism evidence="2 3">
    <name type="scientific">Pontimicrobium aquaticum</name>
    <dbReference type="NCBI Taxonomy" id="2565367"/>
    <lineage>
        <taxon>Bacteria</taxon>
        <taxon>Pseudomonadati</taxon>
        <taxon>Bacteroidota</taxon>
        <taxon>Flavobacteriia</taxon>
        <taxon>Flavobacteriales</taxon>
        <taxon>Flavobacteriaceae</taxon>
        <taxon>Pontimicrobium</taxon>
    </lineage>
</organism>
<evidence type="ECO:0000259" key="1">
    <source>
        <dbReference type="Pfam" id="PF14534"/>
    </source>
</evidence>
<dbReference type="InterPro" id="IPR032710">
    <property type="entry name" value="NTF2-like_dom_sf"/>
</dbReference>
<dbReference type="Proteomes" id="UP000307657">
    <property type="component" value="Unassembled WGS sequence"/>
</dbReference>
<sequence>MQFKSTFLLLVLCLLFTNCKEQSNTQPEIKEDQVHGRLEVSNHNSEKNDLYYLLKEKDSLMFELSYNQLNTSILEELATDDIEFYHDQGGATYTKQDFIHGMKGLGNLSYKARRELVKGSTEVFPMYKNGEIYAAILKGEHAFYAKEPNEKPEYLTSTAKYTTLWILVNGEWKMSRIYSYDHQAPNN</sequence>
<dbReference type="SUPFAM" id="SSF54427">
    <property type="entry name" value="NTF2-like"/>
    <property type="match status" value="1"/>
</dbReference>
<feature type="domain" description="DUF4440" evidence="1">
    <location>
        <begin position="70"/>
        <end position="174"/>
    </location>
</feature>
<proteinExistence type="predicted"/>
<gene>
    <name evidence="2" type="ORF">E5167_05245</name>
</gene>
<comment type="caution">
    <text evidence="2">The sequence shown here is derived from an EMBL/GenBank/DDBJ whole genome shotgun (WGS) entry which is preliminary data.</text>
</comment>
<accession>A0A4U0EZ83</accession>
<dbReference type="OrthoDB" id="1357763at2"/>
<dbReference type="RefSeq" id="WP_136841739.1">
    <property type="nucleotide sequence ID" value="NZ_SUPL01000002.1"/>
</dbReference>
<name>A0A4U0EZ83_9FLAO</name>
<reference evidence="2 3" key="1">
    <citation type="submission" date="2019-04" db="EMBL/GenBank/DDBJ databases">
        <title>Lacinutrix sp. nov., isolated from marine water.</title>
        <authorList>
            <person name="Kim W."/>
        </authorList>
    </citation>
    <scope>NUCLEOTIDE SEQUENCE [LARGE SCALE GENOMIC DNA]</scope>
    <source>
        <strain evidence="2 3">CAU 1491</strain>
    </source>
</reference>
<evidence type="ECO:0000313" key="2">
    <source>
        <dbReference type="EMBL" id="TJY37353.1"/>
    </source>
</evidence>
<dbReference type="Gene3D" id="3.10.450.50">
    <property type="match status" value="1"/>
</dbReference>
<dbReference type="Pfam" id="PF14534">
    <property type="entry name" value="DUF4440"/>
    <property type="match status" value="1"/>
</dbReference>